<comment type="caution">
    <text evidence="10">Lacks conserved residue(s) required for the propagation of feature annotation.</text>
</comment>
<dbReference type="InterPro" id="IPR027417">
    <property type="entry name" value="P-loop_NTPase"/>
</dbReference>
<dbReference type="InterPro" id="IPR039657">
    <property type="entry name" value="Dimethylallyltransferase"/>
</dbReference>
<dbReference type="AlphaFoldDB" id="A0A7S8IDI9"/>
<dbReference type="PANTHER" id="PTHR11088:SF60">
    <property type="entry name" value="TRNA DIMETHYLALLYLTRANSFERASE"/>
    <property type="match status" value="1"/>
</dbReference>
<evidence type="ECO:0000256" key="9">
    <source>
        <dbReference type="ARBA" id="ARBA00049563"/>
    </source>
</evidence>
<keyword evidence="7 10" id="KW-0067">ATP-binding</keyword>
<evidence type="ECO:0000256" key="14">
    <source>
        <dbReference type="SAM" id="Coils"/>
    </source>
</evidence>
<evidence type="ECO:0000256" key="13">
    <source>
        <dbReference type="RuleBase" id="RU003785"/>
    </source>
</evidence>
<dbReference type="PANTHER" id="PTHR11088">
    <property type="entry name" value="TRNA DIMETHYLALLYLTRANSFERASE"/>
    <property type="match status" value="1"/>
</dbReference>
<evidence type="ECO:0000256" key="12">
    <source>
        <dbReference type="RuleBase" id="RU003784"/>
    </source>
</evidence>
<dbReference type="HAMAP" id="MF_00185">
    <property type="entry name" value="IPP_trans"/>
    <property type="match status" value="1"/>
</dbReference>
<feature type="site" description="Interaction with substrate tRNA" evidence="10">
    <location>
        <position position="109"/>
    </location>
</feature>
<evidence type="ECO:0000256" key="4">
    <source>
        <dbReference type="ARBA" id="ARBA00022679"/>
    </source>
</evidence>
<evidence type="ECO:0000256" key="7">
    <source>
        <dbReference type="ARBA" id="ARBA00022840"/>
    </source>
</evidence>
<dbReference type="Gene3D" id="1.10.20.140">
    <property type="match status" value="1"/>
</dbReference>
<dbReference type="SUPFAM" id="SSF52540">
    <property type="entry name" value="P-loop containing nucleoside triphosphate hydrolases"/>
    <property type="match status" value="2"/>
</dbReference>
<dbReference type="GO" id="GO:0005524">
    <property type="term" value="F:ATP binding"/>
    <property type="evidence" value="ECO:0007669"/>
    <property type="project" value="UniProtKB-UniRule"/>
</dbReference>
<name>A0A7S8IDI9_9CHLR</name>
<evidence type="ECO:0000256" key="6">
    <source>
        <dbReference type="ARBA" id="ARBA00022741"/>
    </source>
</evidence>
<dbReference type="GO" id="GO:0052381">
    <property type="term" value="F:tRNA dimethylallyltransferase activity"/>
    <property type="evidence" value="ECO:0007669"/>
    <property type="project" value="UniProtKB-UniRule"/>
</dbReference>
<dbReference type="KEGG" id="pmet:G4Y79_17180"/>
<proteinExistence type="inferred from homology"/>
<dbReference type="Gene3D" id="3.40.50.300">
    <property type="entry name" value="P-loop containing nucleotide triphosphate hydrolases"/>
    <property type="match status" value="1"/>
</dbReference>
<feature type="coiled-coil region" evidence="14">
    <location>
        <begin position="252"/>
        <end position="279"/>
    </location>
</feature>
<feature type="region of interest" description="Interaction with substrate tRNA" evidence="10">
    <location>
        <begin position="43"/>
        <end position="46"/>
    </location>
</feature>
<evidence type="ECO:0000256" key="1">
    <source>
        <dbReference type="ARBA" id="ARBA00001946"/>
    </source>
</evidence>
<evidence type="ECO:0000256" key="8">
    <source>
        <dbReference type="ARBA" id="ARBA00022842"/>
    </source>
</evidence>
<feature type="binding site" evidence="10">
    <location>
        <begin position="18"/>
        <end position="25"/>
    </location>
    <ligand>
        <name>ATP</name>
        <dbReference type="ChEBI" id="CHEBI:30616"/>
    </ligand>
</feature>
<keyword evidence="14" id="KW-0175">Coiled coil</keyword>
<dbReference type="InterPro" id="IPR018022">
    <property type="entry name" value="IPT"/>
</dbReference>
<comment type="subunit">
    <text evidence="10">Monomer.</text>
</comment>
<sequence length="316" mass="35505">MTGNVSSTEKRPLVIILGATATGKTHLAIEIAQALNGEVVGADSRQIYRYMDIGTAKPTPEERAAAPHHLVDYVEPDDHISLAQYQASAYAAIDNIHQRGKLPLLVGGTGQYITAVAEGWSIPEVPPNWPLRDELEHYAAQEGADALHARLTAHDPVYAAKIHPNNIRRVVRALEICLTTGDTVTNLQRKQPPPYRMYTIGLQMDRENLYARADHRFDMMMKAGFLDEVQALLNRGYERHLPAFSAVGYAELLALLCDNANLEEMIAQAKNNTHDFIRRQEIWFRGHDHGILWHNTDQNKTQSIVQSVARWYEEQG</sequence>
<protein>
    <recommendedName>
        <fullName evidence="10">tRNA dimethylallyltransferase</fullName>
        <ecNumber evidence="10">2.5.1.75</ecNumber>
    </recommendedName>
    <alternativeName>
        <fullName evidence="10">Dimethylallyl diphosphate:tRNA dimethylallyltransferase</fullName>
        <shortName evidence="10">DMAPP:tRNA dimethylallyltransferase</shortName>
        <shortName evidence="10">DMATase</shortName>
    </alternativeName>
    <alternativeName>
        <fullName evidence="10">Isopentenyl-diphosphate:tRNA isopentenyltransferase</fullName>
        <shortName evidence="10">IPP transferase</shortName>
        <shortName evidence="10">IPPT</shortName>
        <shortName evidence="10">IPTase</shortName>
    </alternativeName>
</protein>
<comment type="similarity">
    <text evidence="3 10 13">Belongs to the IPP transferase family.</text>
</comment>
<keyword evidence="8 10" id="KW-0460">Magnesium</keyword>
<evidence type="ECO:0000313" key="15">
    <source>
        <dbReference type="EMBL" id="QPC81419.1"/>
    </source>
</evidence>
<keyword evidence="16" id="KW-1185">Reference proteome</keyword>
<feature type="site" description="Interaction with substrate tRNA" evidence="10">
    <location>
        <position position="132"/>
    </location>
</feature>
<dbReference type="EC" id="2.5.1.75" evidence="10"/>
<keyword evidence="4 10" id="KW-0808">Transferase</keyword>
<dbReference type="Proteomes" id="UP000594468">
    <property type="component" value="Chromosome"/>
</dbReference>
<evidence type="ECO:0000256" key="10">
    <source>
        <dbReference type="HAMAP-Rule" id="MF_00185"/>
    </source>
</evidence>
<evidence type="ECO:0000256" key="5">
    <source>
        <dbReference type="ARBA" id="ARBA00022694"/>
    </source>
</evidence>
<comment type="function">
    <text evidence="2 10 12">Catalyzes the transfer of a dimethylallyl group onto the adenine at position 37 in tRNAs that read codons beginning with uridine, leading to the formation of N6-(dimethylallyl)adenosine (i(6)A).</text>
</comment>
<evidence type="ECO:0000256" key="2">
    <source>
        <dbReference type="ARBA" id="ARBA00003213"/>
    </source>
</evidence>
<feature type="binding site" evidence="10">
    <location>
        <begin position="20"/>
        <end position="25"/>
    </location>
    <ligand>
        <name>substrate</name>
    </ligand>
</feature>
<dbReference type="FunFam" id="1.10.20.140:FF:000001">
    <property type="entry name" value="tRNA dimethylallyltransferase"/>
    <property type="match status" value="1"/>
</dbReference>
<comment type="catalytic activity">
    <reaction evidence="9 10 11">
        <text>adenosine(37) in tRNA + dimethylallyl diphosphate = N(6)-dimethylallyladenosine(37) in tRNA + diphosphate</text>
        <dbReference type="Rhea" id="RHEA:26482"/>
        <dbReference type="Rhea" id="RHEA-COMP:10162"/>
        <dbReference type="Rhea" id="RHEA-COMP:10375"/>
        <dbReference type="ChEBI" id="CHEBI:33019"/>
        <dbReference type="ChEBI" id="CHEBI:57623"/>
        <dbReference type="ChEBI" id="CHEBI:74411"/>
        <dbReference type="ChEBI" id="CHEBI:74415"/>
        <dbReference type="EC" id="2.5.1.75"/>
    </reaction>
</comment>
<reference evidence="15 16" key="1">
    <citation type="submission" date="2020-02" db="EMBL/GenBank/DDBJ databases">
        <authorList>
            <person name="Zheng R.K."/>
            <person name="Sun C.M."/>
        </authorList>
    </citation>
    <scope>NUCLEOTIDE SEQUENCE [LARGE SCALE GENOMIC DNA]</scope>
    <source>
        <strain evidence="16">rifampicinis</strain>
    </source>
</reference>
<evidence type="ECO:0000313" key="16">
    <source>
        <dbReference type="Proteomes" id="UP000594468"/>
    </source>
</evidence>
<dbReference type="NCBIfam" id="TIGR00174">
    <property type="entry name" value="miaA"/>
    <property type="match status" value="1"/>
</dbReference>
<evidence type="ECO:0000256" key="11">
    <source>
        <dbReference type="RuleBase" id="RU003783"/>
    </source>
</evidence>
<keyword evidence="6 10" id="KW-0547">Nucleotide-binding</keyword>
<gene>
    <name evidence="10 15" type="primary">miaA</name>
    <name evidence="15" type="ORF">G4Y79_17180</name>
</gene>
<accession>A0A7S8IDI9</accession>
<dbReference type="GO" id="GO:0006400">
    <property type="term" value="P:tRNA modification"/>
    <property type="evidence" value="ECO:0007669"/>
    <property type="project" value="TreeGrafter"/>
</dbReference>
<dbReference type="RefSeq" id="WP_195169492.1">
    <property type="nucleotide sequence ID" value="NZ_CP062983.1"/>
</dbReference>
<organism evidence="15 16">
    <name type="scientific">Phototrophicus methaneseepsis</name>
    <dbReference type="NCBI Taxonomy" id="2710758"/>
    <lineage>
        <taxon>Bacteria</taxon>
        <taxon>Bacillati</taxon>
        <taxon>Chloroflexota</taxon>
        <taxon>Candidatus Thermofontia</taxon>
        <taxon>Phototrophicales</taxon>
        <taxon>Phototrophicaceae</taxon>
        <taxon>Phototrophicus</taxon>
    </lineage>
</organism>
<dbReference type="EMBL" id="CP062983">
    <property type="protein sequence ID" value="QPC81419.1"/>
    <property type="molecule type" value="Genomic_DNA"/>
</dbReference>
<comment type="cofactor">
    <cofactor evidence="1 10">
        <name>Mg(2+)</name>
        <dbReference type="ChEBI" id="CHEBI:18420"/>
    </cofactor>
</comment>
<evidence type="ECO:0000256" key="3">
    <source>
        <dbReference type="ARBA" id="ARBA00005842"/>
    </source>
</evidence>
<keyword evidence="5 10" id="KW-0819">tRNA processing</keyword>
<dbReference type="Pfam" id="PF01715">
    <property type="entry name" value="IPPT"/>
    <property type="match status" value="1"/>
</dbReference>